<evidence type="ECO:0000256" key="2">
    <source>
        <dbReference type="ARBA" id="ARBA00007635"/>
    </source>
</evidence>
<reference evidence="12" key="1">
    <citation type="journal article" date="2022" name="Int. J. Mol. Sci.">
        <title>Draft Genome of Tanacetum Coccineum: Genomic Comparison of Closely Related Tanacetum-Family Plants.</title>
        <authorList>
            <person name="Yamashiro T."/>
            <person name="Shiraishi A."/>
            <person name="Nakayama K."/>
            <person name="Satake H."/>
        </authorList>
    </citation>
    <scope>NUCLEOTIDE SEQUENCE</scope>
</reference>
<dbReference type="Pfam" id="PF00892">
    <property type="entry name" value="EamA"/>
    <property type="match status" value="1"/>
</dbReference>
<comment type="caution">
    <text evidence="12">The sequence shown here is derived from an EMBL/GenBank/DDBJ whole genome shotgun (WGS) entry which is preliminary data.</text>
</comment>
<dbReference type="PROSITE" id="PS50102">
    <property type="entry name" value="RRM"/>
    <property type="match status" value="1"/>
</dbReference>
<feature type="transmembrane region" description="Helical" evidence="9">
    <location>
        <begin position="821"/>
        <end position="844"/>
    </location>
</feature>
<evidence type="ECO:0000256" key="7">
    <source>
        <dbReference type="PROSITE-ProRule" id="PRU00176"/>
    </source>
</evidence>
<evidence type="ECO:0000256" key="1">
    <source>
        <dbReference type="ARBA" id="ARBA00004141"/>
    </source>
</evidence>
<feature type="region of interest" description="Disordered" evidence="8">
    <location>
        <begin position="109"/>
        <end position="185"/>
    </location>
</feature>
<keyword evidence="4 9" id="KW-1133">Transmembrane helix</keyword>
<reference evidence="12" key="2">
    <citation type="submission" date="2022-01" db="EMBL/GenBank/DDBJ databases">
        <authorList>
            <person name="Yamashiro T."/>
            <person name="Shiraishi A."/>
            <person name="Satake H."/>
            <person name="Nakayama K."/>
        </authorList>
    </citation>
    <scope>NUCLEOTIDE SEQUENCE</scope>
</reference>
<feature type="transmembrane region" description="Helical" evidence="9">
    <location>
        <begin position="361"/>
        <end position="382"/>
    </location>
</feature>
<keyword evidence="5 9" id="KW-0472">Membrane</keyword>
<feature type="transmembrane region" description="Helical" evidence="9">
    <location>
        <begin position="290"/>
        <end position="311"/>
    </location>
</feature>
<dbReference type="Proteomes" id="UP001151760">
    <property type="component" value="Unassembled WGS sequence"/>
</dbReference>
<proteinExistence type="inferred from homology"/>
<dbReference type="InterPro" id="IPR035979">
    <property type="entry name" value="RBD_domain_sf"/>
</dbReference>
<dbReference type="InterPro" id="IPR037185">
    <property type="entry name" value="EmrE-like"/>
</dbReference>
<dbReference type="InterPro" id="IPR012677">
    <property type="entry name" value="Nucleotide-bd_a/b_plait_sf"/>
</dbReference>
<dbReference type="InterPro" id="IPR036875">
    <property type="entry name" value="Znf_CCHC_sf"/>
</dbReference>
<dbReference type="SUPFAM" id="SSF57756">
    <property type="entry name" value="Retrovirus zinc finger-like domains"/>
    <property type="match status" value="1"/>
</dbReference>
<feature type="transmembrane region" description="Helical" evidence="9">
    <location>
        <begin position="323"/>
        <end position="341"/>
    </location>
</feature>
<keyword evidence="6" id="KW-0479">Metal-binding</keyword>
<comment type="similarity">
    <text evidence="2">Belongs to the drug/metabolite transporter (DMT) superfamily. Plant drug/metabolite exporter (P-DME) (TC 2.A.7.4) family.</text>
</comment>
<feature type="transmembrane region" description="Helical" evidence="9">
    <location>
        <begin position="598"/>
        <end position="621"/>
    </location>
</feature>
<evidence type="ECO:0000313" key="12">
    <source>
        <dbReference type="EMBL" id="GJT67231.1"/>
    </source>
</evidence>
<dbReference type="Gene3D" id="4.10.60.10">
    <property type="entry name" value="Zinc finger, CCHC-type"/>
    <property type="match status" value="1"/>
</dbReference>
<feature type="transmembrane region" description="Helical" evidence="9">
    <location>
        <begin position="660"/>
        <end position="678"/>
    </location>
</feature>
<name>A0ABQ5FV33_9ASTR</name>
<evidence type="ECO:0000259" key="11">
    <source>
        <dbReference type="PROSITE" id="PS50158"/>
    </source>
</evidence>
<feature type="transmembrane region" description="Helical" evidence="9">
    <location>
        <begin position="459"/>
        <end position="481"/>
    </location>
</feature>
<feature type="transmembrane region" description="Helical" evidence="9">
    <location>
        <begin position="698"/>
        <end position="719"/>
    </location>
</feature>
<dbReference type="EMBL" id="BQNB010017789">
    <property type="protein sequence ID" value="GJT67231.1"/>
    <property type="molecule type" value="Genomic_DNA"/>
</dbReference>
<dbReference type="InterPro" id="IPR000620">
    <property type="entry name" value="EamA_dom"/>
</dbReference>
<evidence type="ECO:0000313" key="13">
    <source>
        <dbReference type="Proteomes" id="UP001151760"/>
    </source>
</evidence>
<dbReference type="CDD" id="cd12373">
    <property type="entry name" value="RRM_SRSF3_like"/>
    <property type="match status" value="1"/>
</dbReference>
<protein>
    <submittedName>
        <fullName evidence="12">WAT1-related protein</fullName>
    </submittedName>
</protein>
<evidence type="ECO:0000256" key="5">
    <source>
        <dbReference type="ARBA" id="ARBA00023136"/>
    </source>
</evidence>
<keyword evidence="7" id="KW-0694">RNA-binding</keyword>
<gene>
    <name evidence="12" type="ORF">Tco_1018711</name>
</gene>
<feature type="transmembrane region" description="Helical" evidence="9">
    <location>
        <begin position="768"/>
        <end position="789"/>
    </location>
</feature>
<evidence type="ECO:0000256" key="9">
    <source>
        <dbReference type="SAM" id="Phobius"/>
    </source>
</evidence>
<feature type="domain" description="RRM" evidence="10">
    <location>
        <begin position="2"/>
        <end position="73"/>
    </location>
</feature>
<comment type="subcellular location">
    <subcellularLocation>
        <location evidence="1">Membrane</location>
        <topology evidence="1">Multi-pass membrane protein</topology>
    </subcellularLocation>
</comment>
<dbReference type="SUPFAM" id="SSF54928">
    <property type="entry name" value="RNA-binding domain, RBD"/>
    <property type="match status" value="1"/>
</dbReference>
<feature type="region of interest" description="Disordered" evidence="8">
    <location>
        <begin position="66"/>
        <end position="90"/>
    </location>
</feature>
<dbReference type="InterPro" id="IPR030184">
    <property type="entry name" value="WAT1-related"/>
</dbReference>
<dbReference type="PANTHER" id="PTHR31218">
    <property type="entry name" value="WAT1-RELATED PROTEIN"/>
    <property type="match status" value="1"/>
</dbReference>
<organism evidence="12 13">
    <name type="scientific">Tanacetum coccineum</name>
    <dbReference type="NCBI Taxonomy" id="301880"/>
    <lineage>
        <taxon>Eukaryota</taxon>
        <taxon>Viridiplantae</taxon>
        <taxon>Streptophyta</taxon>
        <taxon>Embryophyta</taxon>
        <taxon>Tracheophyta</taxon>
        <taxon>Spermatophyta</taxon>
        <taxon>Magnoliopsida</taxon>
        <taxon>eudicotyledons</taxon>
        <taxon>Gunneridae</taxon>
        <taxon>Pentapetalae</taxon>
        <taxon>asterids</taxon>
        <taxon>campanulids</taxon>
        <taxon>Asterales</taxon>
        <taxon>Asteraceae</taxon>
        <taxon>Asteroideae</taxon>
        <taxon>Anthemideae</taxon>
        <taxon>Anthemidinae</taxon>
        <taxon>Tanacetum</taxon>
    </lineage>
</organism>
<dbReference type="Gene3D" id="3.30.70.330">
    <property type="match status" value="1"/>
</dbReference>
<evidence type="ECO:0000256" key="8">
    <source>
        <dbReference type="SAM" id="MobiDB-lite"/>
    </source>
</evidence>
<feature type="transmembrane region" description="Helical" evidence="9">
    <location>
        <begin position="431"/>
        <end position="452"/>
    </location>
</feature>
<evidence type="ECO:0000256" key="3">
    <source>
        <dbReference type="ARBA" id="ARBA00022692"/>
    </source>
</evidence>
<dbReference type="InterPro" id="IPR001878">
    <property type="entry name" value="Znf_CCHC"/>
</dbReference>
<dbReference type="PROSITE" id="PS50158">
    <property type="entry name" value="ZF_CCHC"/>
    <property type="match status" value="1"/>
</dbReference>
<feature type="compositionally biased region" description="Basic residues" evidence="8">
    <location>
        <begin position="123"/>
        <end position="135"/>
    </location>
</feature>
<feature type="transmembrane region" description="Helical" evidence="9">
    <location>
        <begin position="567"/>
        <end position="586"/>
    </location>
</feature>
<dbReference type="Pfam" id="PF00076">
    <property type="entry name" value="RRM_1"/>
    <property type="match status" value="1"/>
</dbReference>
<keyword evidence="13" id="KW-1185">Reference proteome</keyword>
<feature type="transmembrane region" description="Helical" evidence="9">
    <location>
        <begin position="394"/>
        <end position="416"/>
    </location>
</feature>
<feature type="domain" description="CCHC-type" evidence="11">
    <location>
        <begin position="96"/>
        <end position="112"/>
    </location>
</feature>
<feature type="transmembrane region" description="Helical" evidence="9">
    <location>
        <begin position="796"/>
        <end position="815"/>
    </location>
</feature>
<keyword evidence="6" id="KW-0863">Zinc-finger</keyword>
<dbReference type="SMART" id="SM00360">
    <property type="entry name" value="RRM"/>
    <property type="match status" value="1"/>
</dbReference>
<dbReference type="SUPFAM" id="SSF103481">
    <property type="entry name" value="Multidrug resistance efflux transporter EmrE"/>
    <property type="match status" value="1"/>
</dbReference>
<keyword evidence="6" id="KW-0862">Zinc</keyword>
<dbReference type="InterPro" id="IPR000504">
    <property type="entry name" value="RRM_dom"/>
</dbReference>
<dbReference type="SMART" id="SM00343">
    <property type="entry name" value="ZnF_C2HC"/>
    <property type="match status" value="1"/>
</dbReference>
<accession>A0ABQ5FV33</accession>
<sequence>MSRVYVGNLDPRVSERELEDEFRVYGVLKNVWVARRPPGYAFVEFDDRRDALDAIKALDGKNGWRVELSHNSKDGGGGGRGGDRGGRGRGGGDSLKCYECGEPGHFARECRSRVGGPRGGGGGRRRSPSPRRRRSPSYGRRSYSPRYSPRGRRSPPRRSISPPPRRGRSISRSPPPYRRSRRDSPYGNGIKLKEYGYCCLVFLAEVKVMEPKYKRLEHEMEANGVAAKSYPLCMNVVVMSNCEQSGVGGIDVSCPESHSNWDAQPFRLYSIPIFLAQVVGYAGITYASATVATAILNLIPGFTFVFALIVGVERLDYGGSAKIIGTLVTVVGALVVTFYKGPAIITYRLSSINPQSLDQSSHSILGGLLMLIESVIAALFVVSQASILKKYPAVLIWMLANCSITVILSLLASLILEHDLSAFSLQSKTRLLVILYSGFFGFGFRITIGAWCMKMKGPLFVVIFQPLGIVIAAIIGVLFLGDGLYFGWLKKANLSESMVESSNSPLLQDNTEEHNVVLSDYFERLIETALKCYTPERKLLIKDLEVEVGSTLAAQKAIATGMHTFSFIFYSNALAFLILLPAAFLVHRSPNRPALTSSVAGGFLVVGMIGFLAQVIGYAGITYASATVATAILNLIPGFTFVFALIFGVERLDYEGSAKLIGTLVTVVGALVVTFYKGPTIITYRLSSITPQYLDQSSHWILGGVLMLIDSVIAALFVVAQALTLKKYSAVLIWMLAYCSITAVLALLASLILEHDLSAFSLRSKTRLLVILYSGFFGCGFQITIGAWCMRMKGPLFVVMFQPLGIVIAAIIGVLFLGDGLYFGCLLGSVVIVIGFYGVMWGMAKESKFVEESMVESSNSPLLQDNTEEHNVVLS</sequence>
<feature type="transmembrane region" description="Helical" evidence="9">
    <location>
        <begin position="627"/>
        <end position="648"/>
    </location>
</feature>
<keyword evidence="3 9" id="KW-0812">Transmembrane</keyword>
<evidence type="ECO:0000256" key="6">
    <source>
        <dbReference type="PROSITE-ProRule" id="PRU00047"/>
    </source>
</evidence>
<dbReference type="Pfam" id="PF00098">
    <property type="entry name" value="zf-CCHC"/>
    <property type="match status" value="1"/>
</dbReference>
<feature type="compositionally biased region" description="Low complexity" evidence="8">
    <location>
        <begin position="136"/>
        <end position="148"/>
    </location>
</feature>
<evidence type="ECO:0000256" key="4">
    <source>
        <dbReference type="ARBA" id="ARBA00022989"/>
    </source>
</evidence>
<evidence type="ECO:0000259" key="10">
    <source>
        <dbReference type="PROSITE" id="PS50102"/>
    </source>
</evidence>
<feature type="transmembrane region" description="Helical" evidence="9">
    <location>
        <begin position="731"/>
        <end position="753"/>
    </location>
</feature>